<dbReference type="EMBL" id="PPSL01000005">
    <property type="protein sequence ID" value="PQJ09879.1"/>
    <property type="molecule type" value="Genomic_DNA"/>
</dbReference>
<gene>
    <name evidence="3" type="ORF">CJD36_018325</name>
</gene>
<keyword evidence="4" id="KW-1185">Reference proteome</keyword>
<name>A0A2S7SSI3_9BACT</name>
<feature type="domain" description="TonB C-terminal" evidence="2">
    <location>
        <begin position="233"/>
        <end position="323"/>
    </location>
</feature>
<dbReference type="InterPro" id="IPR051045">
    <property type="entry name" value="TonB-dependent_transducer"/>
</dbReference>
<dbReference type="Gene3D" id="3.90.930.1">
    <property type="match status" value="1"/>
</dbReference>
<dbReference type="GO" id="GO:0031992">
    <property type="term" value="F:energy transducer activity"/>
    <property type="evidence" value="ECO:0007669"/>
    <property type="project" value="TreeGrafter"/>
</dbReference>
<keyword evidence="1" id="KW-0812">Transmembrane</keyword>
<dbReference type="SUPFAM" id="SSF74653">
    <property type="entry name" value="TolA/TonB C-terminal domain"/>
    <property type="match status" value="1"/>
</dbReference>
<keyword evidence="1" id="KW-0472">Membrane</keyword>
<evidence type="ECO:0000259" key="2">
    <source>
        <dbReference type="PROSITE" id="PS52015"/>
    </source>
</evidence>
<feature type="transmembrane region" description="Helical" evidence="1">
    <location>
        <begin position="12"/>
        <end position="37"/>
    </location>
</feature>
<sequence>MSTRLRLNFGYFYFLLLLFMNYSFLVAVCMLVSFSALGGEGNTLYYNNKWLSCEQNEAAYLRSFTKDSKGYNVTALTVGGKLLMTGHVSTIKWTSRKVYENQRNGKFVYYSADGQKIKEGVYENGVSEGKWLMYLPGDTKKVEENYYNEGELDSSKSIEIETGRVIYATYKGRLDGEKKNMSFEYYPSGSIKKMFMSDGKMTTTQCMDEKGTVIPCDTVIKPSGDSIVEELPVPPSSIMRFLSQNVIYPESARSANKHGRSLISFVVMEDGSLAGIKPVNTVCPEIDEEAMRVITLLPKFKPGMQNGKVVKVLYTQPLMFKLQ</sequence>
<dbReference type="Gene3D" id="3.30.1150.10">
    <property type="match status" value="1"/>
</dbReference>
<reference evidence="3 4" key="1">
    <citation type="submission" date="2018-01" db="EMBL/GenBank/DDBJ databases">
        <title>A novel member of the phylum Bacteroidetes isolated from glacier ice.</title>
        <authorList>
            <person name="Liu Q."/>
            <person name="Xin Y.-H."/>
        </authorList>
    </citation>
    <scope>NUCLEOTIDE SEQUENCE [LARGE SCALE GENOMIC DNA]</scope>
    <source>
        <strain evidence="3 4">RB1R16</strain>
    </source>
</reference>
<evidence type="ECO:0000313" key="4">
    <source>
        <dbReference type="Proteomes" id="UP000239872"/>
    </source>
</evidence>
<comment type="caution">
    <text evidence="3">The sequence shown here is derived from an EMBL/GenBank/DDBJ whole genome shotgun (WGS) entry which is preliminary data.</text>
</comment>
<keyword evidence="1" id="KW-1133">Transmembrane helix</keyword>
<proteinExistence type="predicted"/>
<dbReference type="Proteomes" id="UP000239872">
    <property type="component" value="Unassembled WGS sequence"/>
</dbReference>
<dbReference type="SUPFAM" id="SSF82185">
    <property type="entry name" value="Histone H3 K4-specific methyltransferase SET7/9 N-terminal domain"/>
    <property type="match status" value="1"/>
</dbReference>
<protein>
    <recommendedName>
        <fullName evidence="2">TonB C-terminal domain-containing protein</fullName>
    </recommendedName>
</protein>
<dbReference type="AlphaFoldDB" id="A0A2S7SSI3"/>
<dbReference type="PROSITE" id="PS52015">
    <property type="entry name" value="TONB_CTD"/>
    <property type="match status" value="1"/>
</dbReference>
<organism evidence="3 4">
    <name type="scientific">Flavipsychrobacter stenotrophus</name>
    <dbReference type="NCBI Taxonomy" id="2077091"/>
    <lineage>
        <taxon>Bacteria</taxon>
        <taxon>Pseudomonadati</taxon>
        <taxon>Bacteroidota</taxon>
        <taxon>Chitinophagia</taxon>
        <taxon>Chitinophagales</taxon>
        <taxon>Chitinophagaceae</taxon>
        <taxon>Flavipsychrobacter</taxon>
    </lineage>
</organism>
<dbReference type="InterPro" id="IPR037682">
    <property type="entry name" value="TonB_C"/>
</dbReference>
<dbReference type="GO" id="GO:0098797">
    <property type="term" value="C:plasma membrane protein complex"/>
    <property type="evidence" value="ECO:0007669"/>
    <property type="project" value="TreeGrafter"/>
</dbReference>
<dbReference type="PANTHER" id="PTHR33446:SF2">
    <property type="entry name" value="PROTEIN TONB"/>
    <property type="match status" value="1"/>
</dbReference>
<dbReference type="GO" id="GO:0055085">
    <property type="term" value="P:transmembrane transport"/>
    <property type="evidence" value="ECO:0007669"/>
    <property type="project" value="InterPro"/>
</dbReference>
<dbReference type="PANTHER" id="PTHR33446">
    <property type="entry name" value="PROTEIN TONB-RELATED"/>
    <property type="match status" value="1"/>
</dbReference>
<evidence type="ECO:0000313" key="3">
    <source>
        <dbReference type="EMBL" id="PQJ09879.1"/>
    </source>
</evidence>
<evidence type="ECO:0000256" key="1">
    <source>
        <dbReference type="SAM" id="Phobius"/>
    </source>
</evidence>
<accession>A0A2S7SSI3</accession>
<dbReference type="Pfam" id="PF03544">
    <property type="entry name" value="TonB_C"/>
    <property type="match status" value="1"/>
</dbReference>